<sequence>MAWHEWPLVVFTVFAQTAVGAFLVLSVLLLSKQFCPGGEQRLHKAMFGLWVIMGLGFMASTMHLGSPLRAMNALNMVGKSWLSNEIASGSMFFALGGFYWLLSILDKGSEGIRKALMLGAMGVGAFFMYAMIMVYMIDTVPTWYTGLTPAAFLLTMLVSGFALAHLLLTAANHKIQAADTTLPLLGLLSAMAIVIAVALLTVHLGSIETSVTTAMAVVPEMETILLIRLSLLTTGMVIWLLPVFMKQKPALPVLAMAFVFIVLSELVGRGMFYGMHMTAGV</sequence>
<feature type="transmembrane region" description="Helical" evidence="1">
    <location>
        <begin position="117"/>
        <end position="137"/>
    </location>
</feature>
<reference evidence="2 3" key="1">
    <citation type="submission" date="2015-11" db="EMBL/GenBank/DDBJ databases">
        <title>Genomic Taxonomy of the Vibrionaceae.</title>
        <authorList>
            <person name="Gomez-Gil B."/>
            <person name="Enciso-Ibarra J."/>
        </authorList>
    </citation>
    <scope>NUCLEOTIDE SEQUENCE [LARGE SCALE GENOMIC DNA]</scope>
    <source>
        <strain evidence="2 3">CAIM 912</strain>
    </source>
</reference>
<evidence type="ECO:0000313" key="2">
    <source>
        <dbReference type="EMBL" id="KXF81547.1"/>
    </source>
</evidence>
<dbReference type="PANTHER" id="PTHR38095">
    <property type="entry name" value="ANAEROBIC DIMETHYL SULFOXIDE REDUCTASE CHAIN YNFH"/>
    <property type="match status" value="1"/>
</dbReference>
<feature type="transmembrane region" description="Helical" evidence="1">
    <location>
        <begin position="6"/>
        <end position="30"/>
    </location>
</feature>
<accession>A0A135I7Z9</accession>
<dbReference type="EMBL" id="LNTY01000034">
    <property type="protein sequence ID" value="KXF81547.1"/>
    <property type="molecule type" value="Genomic_DNA"/>
</dbReference>
<dbReference type="RefSeq" id="WP_067416742.1">
    <property type="nucleotide sequence ID" value="NZ_LNTY01000034.1"/>
</dbReference>
<dbReference type="Proteomes" id="UP000070529">
    <property type="component" value="Unassembled WGS sequence"/>
</dbReference>
<keyword evidence="1" id="KW-1133">Transmembrane helix</keyword>
<evidence type="ECO:0000256" key="1">
    <source>
        <dbReference type="SAM" id="Phobius"/>
    </source>
</evidence>
<dbReference type="AlphaFoldDB" id="A0A135I7Z9"/>
<dbReference type="GO" id="GO:0009389">
    <property type="term" value="F:dimethyl sulfoxide reductase activity"/>
    <property type="evidence" value="ECO:0007669"/>
    <property type="project" value="TreeGrafter"/>
</dbReference>
<dbReference type="OrthoDB" id="4394845at2"/>
<dbReference type="STRING" id="294935.ATN88_02330"/>
<name>A0A135I7Z9_9GAMM</name>
<feature type="transmembrane region" description="Helical" evidence="1">
    <location>
        <begin position="224"/>
        <end position="244"/>
    </location>
</feature>
<keyword evidence="1" id="KW-0812">Transmembrane</keyword>
<feature type="transmembrane region" description="Helical" evidence="1">
    <location>
        <begin position="182"/>
        <end position="204"/>
    </location>
</feature>
<feature type="transmembrane region" description="Helical" evidence="1">
    <location>
        <begin position="251"/>
        <end position="272"/>
    </location>
</feature>
<keyword evidence="1" id="KW-0472">Membrane</keyword>
<organism evidence="2 3">
    <name type="scientific">Enterovibrio coralii</name>
    <dbReference type="NCBI Taxonomy" id="294935"/>
    <lineage>
        <taxon>Bacteria</taxon>
        <taxon>Pseudomonadati</taxon>
        <taxon>Pseudomonadota</taxon>
        <taxon>Gammaproteobacteria</taxon>
        <taxon>Vibrionales</taxon>
        <taxon>Vibrionaceae</taxon>
        <taxon>Enterovibrio</taxon>
    </lineage>
</organism>
<feature type="transmembrane region" description="Helical" evidence="1">
    <location>
        <begin position="149"/>
        <end position="170"/>
    </location>
</feature>
<dbReference type="GO" id="GO:0005886">
    <property type="term" value="C:plasma membrane"/>
    <property type="evidence" value="ECO:0007669"/>
    <property type="project" value="TreeGrafter"/>
</dbReference>
<dbReference type="PANTHER" id="PTHR38095:SF3">
    <property type="entry name" value="ANAEROBIC DIMETHYL SULFOXIDE REDUCTASE, SUBUNIT C"/>
    <property type="match status" value="1"/>
</dbReference>
<gene>
    <name evidence="2" type="ORF">ATN88_02330</name>
</gene>
<dbReference type="GO" id="GO:0019645">
    <property type="term" value="P:anaerobic electron transport chain"/>
    <property type="evidence" value="ECO:0007669"/>
    <property type="project" value="InterPro"/>
</dbReference>
<evidence type="ECO:0000313" key="3">
    <source>
        <dbReference type="Proteomes" id="UP000070529"/>
    </source>
</evidence>
<feature type="transmembrane region" description="Helical" evidence="1">
    <location>
        <begin position="86"/>
        <end position="105"/>
    </location>
</feature>
<comment type="caution">
    <text evidence="2">The sequence shown here is derived from an EMBL/GenBank/DDBJ whole genome shotgun (WGS) entry which is preliminary data.</text>
</comment>
<protein>
    <submittedName>
        <fullName evidence="2">Dimethyl sulfoxide reductase</fullName>
    </submittedName>
</protein>
<dbReference type="Pfam" id="PF04976">
    <property type="entry name" value="DmsC"/>
    <property type="match status" value="1"/>
</dbReference>
<proteinExistence type="predicted"/>
<dbReference type="GO" id="GO:0009390">
    <property type="term" value="C:dimethyl sulfoxide reductase complex"/>
    <property type="evidence" value="ECO:0007669"/>
    <property type="project" value="TreeGrafter"/>
</dbReference>
<dbReference type="InterPro" id="IPR007059">
    <property type="entry name" value="DmsC"/>
</dbReference>
<feature type="transmembrane region" description="Helical" evidence="1">
    <location>
        <begin position="42"/>
        <end position="66"/>
    </location>
</feature>
<keyword evidence="3" id="KW-1185">Reference proteome</keyword>